<dbReference type="STRING" id="1236973.JCM9157_1220"/>
<evidence type="ECO:0000256" key="1">
    <source>
        <dbReference type="SAM" id="Phobius"/>
    </source>
</evidence>
<dbReference type="Gene3D" id="1.10.287.950">
    <property type="entry name" value="Methyl-accepting chemotaxis protein"/>
    <property type="match status" value="1"/>
</dbReference>
<feature type="transmembrane region" description="Helical" evidence="1">
    <location>
        <begin position="6"/>
        <end position="24"/>
    </location>
</feature>
<dbReference type="eggNOG" id="COG4768">
    <property type="taxonomic scope" value="Bacteria"/>
</dbReference>
<dbReference type="InterPro" id="IPR009293">
    <property type="entry name" value="UPF0478"/>
</dbReference>
<proteinExistence type="predicted"/>
<organism evidence="2 3">
    <name type="scientific">Halalkalibacter akibai (strain ATCC 43226 / DSM 21942 / CIP 109018 / JCM 9157 / 1139)</name>
    <name type="common">Bacillus akibai</name>
    <dbReference type="NCBI Taxonomy" id="1236973"/>
    <lineage>
        <taxon>Bacteria</taxon>
        <taxon>Bacillati</taxon>
        <taxon>Bacillota</taxon>
        <taxon>Bacilli</taxon>
        <taxon>Bacillales</taxon>
        <taxon>Bacillaceae</taxon>
        <taxon>Halalkalibacter</taxon>
    </lineage>
</organism>
<evidence type="ECO:0000313" key="2">
    <source>
        <dbReference type="EMBL" id="GAE34177.1"/>
    </source>
</evidence>
<name>W4QQH9_HALA3</name>
<evidence type="ECO:0000313" key="3">
    <source>
        <dbReference type="Proteomes" id="UP000018896"/>
    </source>
</evidence>
<keyword evidence="3" id="KW-1185">Reference proteome</keyword>
<dbReference type="OrthoDB" id="2366030at2"/>
<dbReference type="PANTHER" id="PTHR40070">
    <property type="entry name" value="UPF0478 PROTEIN YTXG"/>
    <property type="match status" value="1"/>
</dbReference>
<keyword evidence="1" id="KW-1133">Transmembrane helix</keyword>
<dbReference type="PANTHER" id="PTHR40070:SF1">
    <property type="entry name" value="UPF0478 PROTEIN YTXG"/>
    <property type="match status" value="1"/>
</dbReference>
<dbReference type="Pfam" id="PF06103">
    <property type="entry name" value="DUF948"/>
    <property type="match status" value="1"/>
</dbReference>
<keyword evidence="1" id="KW-0472">Membrane</keyword>
<protein>
    <submittedName>
        <fullName evidence="2">General stress protein</fullName>
    </submittedName>
</protein>
<accession>W4QQH9</accession>
<dbReference type="AlphaFoldDB" id="W4QQH9"/>
<sequence>MVVLLYISALVAAIAFAVLVIYVVRALKSVNITLVHVANAMSGLEKQINGITKETEELLNRTNRLADDIHGKSESLNTVFSSVKELGESLGQVNQSIRHVSNTVSTQTVKQSEQIAKAVQWGNVAIDLYAKFKQKQKQNETQGGEKS</sequence>
<dbReference type="EMBL" id="BAUV01000006">
    <property type="protein sequence ID" value="GAE34177.1"/>
    <property type="molecule type" value="Genomic_DNA"/>
</dbReference>
<keyword evidence="1" id="KW-0812">Transmembrane</keyword>
<dbReference type="SUPFAM" id="SSF58104">
    <property type="entry name" value="Methyl-accepting chemotaxis protein (MCP) signaling domain"/>
    <property type="match status" value="1"/>
</dbReference>
<dbReference type="RefSeq" id="WP_035662959.1">
    <property type="nucleotide sequence ID" value="NZ_BAUV01000006.1"/>
</dbReference>
<comment type="caution">
    <text evidence="2">The sequence shown here is derived from an EMBL/GenBank/DDBJ whole genome shotgun (WGS) entry which is preliminary data.</text>
</comment>
<reference evidence="2 3" key="1">
    <citation type="journal article" date="2014" name="Genome Announc.">
        <title>Draft Genome Sequences of Three Alkaliphilic Bacillus Strains, Bacillus wakoensis JCM 9140T, Bacillus akibai JCM 9157T, and Bacillus hemicellulosilyticus JCM 9152T.</title>
        <authorList>
            <person name="Yuki M."/>
            <person name="Oshima K."/>
            <person name="Suda W."/>
            <person name="Oshida Y."/>
            <person name="Kitamura K."/>
            <person name="Iida T."/>
            <person name="Hattori M."/>
            <person name="Ohkuma M."/>
        </authorList>
    </citation>
    <scope>NUCLEOTIDE SEQUENCE [LARGE SCALE GENOMIC DNA]</scope>
    <source>
        <strain evidence="2 3">JCM 9157</strain>
    </source>
</reference>
<gene>
    <name evidence="2" type="ORF">JCM9157_1220</name>
</gene>
<dbReference type="Proteomes" id="UP000018896">
    <property type="component" value="Unassembled WGS sequence"/>
</dbReference>